<dbReference type="EMBL" id="FNOB01000004">
    <property type="protein sequence ID" value="SDW52972.1"/>
    <property type="molecule type" value="Genomic_DNA"/>
</dbReference>
<feature type="region of interest" description="Disordered" evidence="5">
    <location>
        <begin position="183"/>
        <end position="203"/>
    </location>
</feature>
<dbReference type="Pfam" id="PF08281">
    <property type="entry name" value="Sigma70_r4_2"/>
    <property type="match status" value="1"/>
</dbReference>
<dbReference type="InterPro" id="IPR013324">
    <property type="entry name" value="RNA_pol_sigma_r3/r4-like"/>
</dbReference>
<dbReference type="GO" id="GO:0016987">
    <property type="term" value="F:sigma factor activity"/>
    <property type="evidence" value="ECO:0007669"/>
    <property type="project" value="UniProtKB-KW"/>
</dbReference>
<organism evidence="8 11">
    <name type="scientific">Allgaiera indica</name>
    <dbReference type="NCBI Taxonomy" id="765699"/>
    <lineage>
        <taxon>Bacteria</taxon>
        <taxon>Pseudomonadati</taxon>
        <taxon>Pseudomonadota</taxon>
        <taxon>Alphaproteobacteria</taxon>
        <taxon>Rhodobacterales</taxon>
        <taxon>Paracoccaceae</taxon>
        <taxon>Allgaiera</taxon>
    </lineage>
</organism>
<comment type="caution">
    <text evidence="8">The sequence shown here is derived from an EMBL/GenBank/DDBJ whole genome shotgun (WGS) entry which is preliminary data.</text>
</comment>
<dbReference type="InterPro" id="IPR013325">
    <property type="entry name" value="RNA_pol_sigma_r2"/>
</dbReference>
<protein>
    <submittedName>
        <fullName evidence="9">RNA polymerase sigma factor, sigma-70 family</fullName>
    </submittedName>
</protein>
<dbReference type="EMBL" id="BNAB01000001">
    <property type="protein sequence ID" value="GHD98146.1"/>
    <property type="molecule type" value="Genomic_DNA"/>
</dbReference>
<keyword evidence="1" id="KW-0805">Transcription regulation</keyword>
<name>A0AAN4UMU1_9RHOB</name>
<dbReference type="SUPFAM" id="SSF88659">
    <property type="entry name" value="Sigma3 and sigma4 domains of RNA polymerase sigma factors"/>
    <property type="match status" value="1"/>
</dbReference>
<evidence type="ECO:0000313" key="11">
    <source>
        <dbReference type="Proteomes" id="UP000634647"/>
    </source>
</evidence>
<dbReference type="NCBIfam" id="TIGR02937">
    <property type="entry name" value="sigma70-ECF"/>
    <property type="match status" value="1"/>
</dbReference>
<evidence type="ECO:0000313" key="10">
    <source>
        <dbReference type="Proteomes" id="UP000199541"/>
    </source>
</evidence>
<keyword evidence="10" id="KW-1185">Reference proteome</keyword>
<dbReference type="Proteomes" id="UP000634647">
    <property type="component" value="Unassembled WGS sequence"/>
</dbReference>
<gene>
    <name evidence="8" type="ORF">GCM10008024_00490</name>
    <name evidence="9" type="ORF">SAMN05444006_104169</name>
</gene>
<keyword evidence="3" id="KW-0238">DNA-binding</keyword>
<reference evidence="8" key="1">
    <citation type="journal article" date="2014" name="Int. J. Syst. Evol. Microbiol.">
        <title>Complete genome sequence of Corynebacterium casei LMG S-19264T (=DSM 44701T), isolated from a smear-ripened cheese.</title>
        <authorList>
            <consortium name="US DOE Joint Genome Institute (JGI-PGF)"/>
            <person name="Walter F."/>
            <person name="Albersmeier A."/>
            <person name="Kalinowski J."/>
            <person name="Ruckert C."/>
        </authorList>
    </citation>
    <scope>NUCLEOTIDE SEQUENCE</scope>
    <source>
        <strain evidence="8">CGMCC 1.10859</strain>
    </source>
</reference>
<dbReference type="InterPro" id="IPR014284">
    <property type="entry name" value="RNA_pol_sigma-70_dom"/>
</dbReference>
<evidence type="ECO:0000313" key="8">
    <source>
        <dbReference type="EMBL" id="GHD98146.1"/>
    </source>
</evidence>
<feature type="domain" description="RNA polymerase sigma-70 region 2" evidence="6">
    <location>
        <begin position="32"/>
        <end position="95"/>
    </location>
</feature>
<dbReference type="RefSeq" id="WP_035842864.1">
    <property type="nucleotide sequence ID" value="NZ_BNAB01000001.1"/>
</dbReference>
<dbReference type="SUPFAM" id="SSF88946">
    <property type="entry name" value="Sigma2 domain of RNA polymerase sigma factors"/>
    <property type="match status" value="1"/>
</dbReference>
<dbReference type="InterPro" id="IPR013249">
    <property type="entry name" value="RNA_pol_sigma70_r4_t2"/>
</dbReference>
<dbReference type="Proteomes" id="UP000199541">
    <property type="component" value="Unassembled WGS sequence"/>
</dbReference>
<dbReference type="Gene3D" id="1.10.1740.10">
    <property type="match status" value="1"/>
</dbReference>
<evidence type="ECO:0000313" key="9">
    <source>
        <dbReference type="EMBL" id="SDW52972.1"/>
    </source>
</evidence>
<evidence type="ECO:0000256" key="4">
    <source>
        <dbReference type="ARBA" id="ARBA00023163"/>
    </source>
</evidence>
<evidence type="ECO:0000256" key="1">
    <source>
        <dbReference type="ARBA" id="ARBA00023015"/>
    </source>
</evidence>
<evidence type="ECO:0000259" key="6">
    <source>
        <dbReference type="Pfam" id="PF04542"/>
    </source>
</evidence>
<evidence type="ECO:0000259" key="7">
    <source>
        <dbReference type="Pfam" id="PF08281"/>
    </source>
</evidence>
<keyword evidence="2" id="KW-0731">Sigma factor</keyword>
<reference evidence="9 10" key="2">
    <citation type="submission" date="2016-10" db="EMBL/GenBank/DDBJ databases">
        <authorList>
            <person name="Varghese N."/>
            <person name="Submissions S."/>
        </authorList>
    </citation>
    <scope>NUCLEOTIDE SEQUENCE [LARGE SCALE GENOMIC DNA]</scope>
    <source>
        <strain evidence="9 10">DSM 24802</strain>
    </source>
</reference>
<evidence type="ECO:0000256" key="3">
    <source>
        <dbReference type="ARBA" id="ARBA00023125"/>
    </source>
</evidence>
<evidence type="ECO:0000256" key="5">
    <source>
        <dbReference type="SAM" id="MobiDB-lite"/>
    </source>
</evidence>
<sequence>MTLQTDTDTITADATGGLVVPDPQQVLVEAGTWITRTAWRLHARMPWTEVEDMIQHGVLTALELRDRYDPDRGVPFGVFIKPRVLGAMIDISRRSGSIKRREDSFLAEADDTAPPDALDLIIRCQDVAALAEEIDHLPYQERTAISLFYLEELRNKDVAQIMGITEVQAVRFRERALAQLAEGLGHRQPGQHQEIENTGKQNP</sequence>
<dbReference type="Pfam" id="PF04542">
    <property type="entry name" value="Sigma70_r2"/>
    <property type="match status" value="1"/>
</dbReference>
<reference evidence="8" key="3">
    <citation type="submission" date="2023-06" db="EMBL/GenBank/DDBJ databases">
        <authorList>
            <person name="Sun Q."/>
            <person name="Zhou Y."/>
        </authorList>
    </citation>
    <scope>NUCLEOTIDE SEQUENCE</scope>
    <source>
        <strain evidence="8">CGMCC 1.10859</strain>
    </source>
</reference>
<dbReference type="Gene3D" id="1.20.140.160">
    <property type="match status" value="1"/>
</dbReference>
<evidence type="ECO:0000256" key="2">
    <source>
        <dbReference type="ARBA" id="ARBA00023082"/>
    </source>
</evidence>
<proteinExistence type="predicted"/>
<accession>A0AAN4UMU1</accession>
<dbReference type="GO" id="GO:0006352">
    <property type="term" value="P:DNA-templated transcription initiation"/>
    <property type="evidence" value="ECO:0007669"/>
    <property type="project" value="InterPro"/>
</dbReference>
<dbReference type="InterPro" id="IPR007627">
    <property type="entry name" value="RNA_pol_sigma70_r2"/>
</dbReference>
<dbReference type="AlphaFoldDB" id="A0AAN4UMU1"/>
<dbReference type="PANTHER" id="PTHR30385">
    <property type="entry name" value="SIGMA FACTOR F FLAGELLAR"/>
    <property type="match status" value="1"/>
</dbReference>
<keyword evidence="4" id="KW-0804">Transcription</keyword>
<feature type="domain" description="RNA polymerase sigma factor 70 region 4 type 2" evidence="7">
    <location>
        <begin position="129"/>
        <end position="179"/>
    </location>
</feature>
<dbReference type="GO" id="GO:0003677">
    <property type="term" value="F:DNA binding"/>
    <property type="evidence" value="ECO:0007669"/>
    <property type="project" value="UniProtKB-KW"/>
</dbReference>